<dbReference type="PROSITE" id="PS01039">
    <property type="entry name" value="SBP_BACTERIAL_3"/>
    <property type="match status" value="1"/>
</dbReference>
<keyword evidence="4" id="KW-0564">Palmitate</keyword>
<dbReference type="GO" id="GO:0030313">
    <property type="term" value="C:cell envelope"/>
    <property type="evidence" value="ECO:0007669"/>
    <property type="project" value="UniProtKB-SubCell"/>
</dbReference>
<dbReference type="PANTHER" id="PTHR35936:SF17">
    <property type="entry name" value="ARGININE-BINDING EXTRACELLULAR PROTEIN ARTP"/>
    <property type="match status" value="1"/>
</dbReference>
<evidence type="ECO:0000259" key="9">
    <source>
        <dbReference type="SMART" id="SM00079"/>
    </source>
</evidence>
<dbReference type="SUPFAM" id="SSF53850">
    <property type="entry name" value="Periplasmic binding protein-like II"/>
    <property type="match status" value="1"/>
</dbReference>
<organism evidence="10 11">
    <name type="scientific">Cerasibacillus terrae</name>
    <dbReference type="NCBI Taxonomy" id="2498845"/>
    <lineage>
        <taxon>Bacteria</taxon>
        <taxon>Bacillati</taxon>
        <taxon>Bacillota</taxon>
        <taxon>Bacilli</taxon>
        <taxon>Bacillales</taxon>
        <taxon>Bacillaceae</taxon>
        <taxon>Cerasibacillus</taxon>
    </lineage>
</organism>
<keyword evidence="5" id="KW-0449">Lipoprotein</keyword>
<evidence type="ECO:0000256" key="1">
    <source>
        <dbReference type="ARBA" id="ARBA00004196"/>
    </source>
</evidence>
<dbReference type="Gene3D" id="3.40.190.10">
    <property type="entry name" value="Periplasmic binding protein-like II"/>
    <property type="match status" value="2"/>
</dbReference>
<sequence length="260" mass="28518">MKKALLKSIIFMFVILSIVACGTEDGGKETTSKDETKGDKEILTMVTAAEFPPFETRNEAGEIIGFDIDLANMIAEELGMELQIEDMKFDGIIGSLQAGRADMAIAGMNATEERKQNVEFSKDYYSDGQIFISQPDSEIKSLEDLKGKTVGVQLGSIQAEGAEKLAKEYDFEVKTLDDVGIVVQEILSNRVDIGYMDKAVAEGYIESQDLVGFTDPTESAPGMAVAFPKDSELVDKVNDIITELEENGEIAKLEEKWLSE</sequence>
<dbReference type="EMBL" id="VDUW01000010">
    <property type="protein sequence ID" value="TXL61725.1"/>
    <property type="molecule type" value="Genomic_DNA"/>
</dbReference>
<dbReference type="RefSeq" id="WP_147668787.1">
    <property type="nucleotide sequence ID" value="NZ_VDUW01000010.1"/>
</dbReference>
<dbReference type="OrthoDB" id="9811552at2"/>
<evidence type="ECO:0000256" key="6">
    <source>
        <dbReference type="RuleBase" id="RU003744"/>
    </source>
</evidence>
<dbReference type="PROSITE" id="PS51257">
    <property type="entry name" value="PROKAR_LIPOPROTEIN"/>
    <property type="match status" value="1"/>
</dbReference>
<dbReference type="InterPro" id="IPR001638">
    <property type="entry name" value="Solute-binding_3/MltF_N"/>
</dbReference>
<comment type="caution">
    <text evidence="10">The sequence shown here is derived from an EMBL/GenBank/DDBJ whole genome shotgun (WGS) entry which is preliminary data.</text>
</comment>
<evidence type="ECO:0000259" key="8">
    <source>
        <dbReference type="SMART" id="SM00062"/>
    </source>
</evidence>
<dbReference type="InterPro" id="IPR018313">
    <property type="entry name" value="SBP_3_CS"/>
</dbReference>
<name>A0A5C8NLF1_9BACI</name>
<reference evidence="10 11" key="1">
    <citation type="submission" date="2019-06" db="EMBL/GenBank/DDBJ databases">
        <title>Cerasibacillus sp. nov., isolated from maize field.</title>
        <authorList>
            <person name="Lin S.-Y."/>
            <person name="Tsai C.-F."/>
            <person name="Young C.-C."/>
        </authorList>
    </citation>
    <scope>NUCLEOTIDE SEQUENCE [LARGE SCALE GENOMIC DNA]</scope>
    <source>
        <strain evidence="10 11">CC-CFT480</strain>
    </source>
</reference>
<dbReference type="GO" id="GO:0015276">
    <property type="term" value="F:ligand-gated monoatomic ion channel activity"/>
    <property type="evidence" value="ECO:0007669"/>
    <property type="project" value="InterPro"/>
</dbReference>
<proteinExistence type="inferred from homology"/>
<evidence type="ECO:0000256" key="2">
    <source>
        <dbReference type="ARBA" id="ARBA00010333"/>
    </source>
</evidence>
<feature type="signal peptide" evidence="7">
    <location>
        <begin position="1"/>
        <end position="22"/>
    </location>
</feature>
<dbReference type="AlphaFoldDB" id="A0A5C8NLF1"/>
<feature type="domain" description="Ionotropic glutamate receptor C-terminal" evidence="9">
    <location>
        <begin position="42"/>
        <end position="260"/>
    </location>
</feature>
<comment type="similarity">
    <text evidence="2 6">Belongs to the bacterial solute-binding protein 3 family.</text>
</comment>
<gene>
    <name evidence="10" type="ORF">FHP05_12655</name>
</gene>
<comment type="subcellular location">
    <subcellularLocation>
        <location evidence="1">Cell envelope</location>
    </subcellularLocation>
</comment>
<dbReference type="SMART" id="SM00079">
    <property type="entry name" value="PBPe"/>
    <property type="match status" value="1"/>
</dbReference>
<evidence type="ECO:0000256" key="3">
    <source>
        <dbReference type="ARBA" id="ARBA00022729"/>
    </source>
</evidence>
<dbReference type="Proteomes" id="UP000321574">
    <property type="component" value="Unassembled WGS sequence"/>
</dbReference>
<dbReference type="Pfam" id="PF00497">
    <property type="entry name" value="SBP_bac_3"/>
    <property type="match status" value="1"/>
</dbReference>
<evidence type="ECO:0000313" key="10">
    <source>
        <dbReference type="EMBL" id="TXL61725.1"/>
    </source>
</evidence>
<dbReference type="SMART" id="SM00062">
    <property type="entry name" value="PBPb"/>
    <property type="match status" value="1"/>
</dbReference>
<keyword evidence="3 7" id="KW-0732">Signal</keyword>
<feature type="chain" id="PRO_5022742988" evidence="7">
    <location>
        <begin position="23"/>
        <end position="260"/>
    </location>
</feature>
<evidence type="ECO:0000256" key="5">
    <source>
        <dbReference type="ARBA" id="ARBA00023288"/>
    </source>
</evidence>
<dbReference type="GO" id="GO:0016020">
    <property type="term" value="C:membrane"/>
    <property type="evidence" value="ECO:0007669"/>
    <property type="project" value="InterPro"/>
</dbReference>
<keyword evidence="11" id="KW-1185">Reference proteome</keyword>
<evidence type="ECO:0000313" key="11">
    <source>
        <dbReference type="Proteomes" id="UP000321574"/>
    </source>
</evidence>
<accession>A0A5C8NLF1</accession>
<evidence type="ECO:0000256" key="4">
    <source>
        <dbReference type="ARBA" id="ARBA00023139"/>
    </source>
</evidence>
<dbReference type="PANTHER" id="PTHR35936">
    <property type="entry name" value="MEMBRANE-BOUND LYTIC MUREIN TRANSGLYCOSYLASE F"/>
    <property type="match status" value="1"/>
</dbReference>
<feature type="domain" description="Solute-binding protein family 3/N-terminal" evidence="8">
    <location>
        <begin position="42"/>
        <end position="260"/>
    </location>
</feature>
<protein>
    <submittedName>
        <fullName evidence="10">Transporter substrate-binding domain-containing protein</fullName>
    </submittedName>
</protein>
<evidence type="ECO:0000256" key="7">
    <source>
        <dbReference type="SAM" id="SignalP"/>
    </source>
</evidence>
<dbReference type="InterPro" id="IPR001320">
    <property type="entry name" value="Iontro_rcpt_C"/>
</dbReference>